<proteinExistence type="predicted"/>
<reference evidence="1" key="1">
    <citation type="submission" date="2018-02" db="EMBL/GenBank/DDBJ databases">
        <title>Rhizophora mucronata_Transcriptome.</title>
        <authorList>
            <person name="Meera S.P."/>
            <person name="Sreeshan A."/>
            <person name="Augustine A."/>
        </authorList>
    </citation>
    <scope>NUCLEOTIDE SEQUENCE</scope>
    <source>
        <tissue evidence="1">Leaf</tissue>
    </source>
</reference>
<dbReference type="AlphaFoldDB" id="A0A2P2QRZ3"/>
<evidence type="ECO:0000313" key="1">
    <source>
        <dbReference type="EMBL" id="MBX69681.1"/>
    </source>
</evidence>
<protein>
    <submittedName>
        <fullName evidence="1">Uncharacterized protein</fullName>
    </submittedName>
</protein>
<dbReference type="EMBL" id="GGEC01089197">
    <property type="protein sequence ID" value="MBX69681.1"/>
    <property type="molecule type" value="Transcribed_RNA"/>
</dbReference>
<sequence length="38" mass="4255">MFLHSIAPSIIKCLLDVAEVLLLFKPPDAYVYIISSSF</sequence>
<accession>A0A2P2QRZ3</accession>
<organism evidence="1">
    <name type="scientific">Rhizophora mucronata</name>
    <name type="common">Asiatic mangrove</name>
    <dbReference type="NCBI Taxonomy" id="61149"/>
    <lineage>
        <taxon>Eukaryota</taxon>
        <taxon>Viridiplantae</taxon>
        <taxon>Streptophyta</taxon>
        <taxon>Embryophyta</taxon>
        <taxon>Tracheophyta</taxon>
        <taxon>Spermatophyta</taxon>
        <taxon>Magnoliopsida</taxon>
        <taxon>eudicotyledons</taxon>
        <taxon>Gunneridae</taxon>
        <taxon>Pentapetalae</taxon>
        <taxon>rosids</taxon>
        <taxon>fabids</taxon>
        <taxon>Malpighiales</taxon>
        <taxon>Rhizophoraceae</taxon>
        <taxon>Rhizophora</taxon>
    </lineage>
</organism>
<name>A0A2P2QRZ3_RHIMU</name>